<dbReference type="InterPro" id="IPR024031">
    <property type="entry name" value="MSMEG_5819/OxyR"/>
</dbReference>
<dbReference type="InterPro" id="IPR012349">
    <property type="entry name" value="Split_barrel_FMN-bd"/>
</dbReference>
<dbReference type="EC" id="1.-.-.-" evidence="3"/>
<proteinExistence type="predicted"/>
<dbReference type="GO" id="GO:0005829">
    <property type="term" value="C:cytosol"/>
    <property type="evidence" value="ECO:0007669"/>
    <property type="project" value="TreeGrafter"/>
</dbReference>
<evidence type="ECO:0000313" key="4">
    <source>
        <dbReference type="Proteomes" id="UP000294225"/>
    </source>
</evidence>
<reference evidence="3 4" key="1">
    <citation type="submission" date="2019-02" db="EMBL/GenBank/DDBJ databases">
        <title>Kribbella capetownensis sp. nov. and Kribbella speibonae sp. nov., isolated from soil.</title>
        <authorList>
            <person name="Curtis S.M."/>
            <person name="Norton I."/>
            <person name="Everest G.J."/>
            <person name="Meyers P.R."/>
        </authorList>
    </citation>
    <scope>NUCLEOTIDE SEQUENCE [LARGE SCALE GENOMIC DNA]</scope>
    <source>
        <strain evidence="3 4">YM55</strain>
    </source>
</reference>
<name>A0A4R0JB13_9ACTN</name>
<keyword evidence="1 3" id="KW-0560">Oxidoreductase</keyword>
<comment type="caution">
    <text evidence="3">The sequence shown here is derived from an EMBL/GenBank/DDBJ whole genome shotgun (WGS) entry which is preliminary data.</text>
</comment>
<dbReference type="NCBIfam" id="TIGR04023">
    <property type="entry name" value="PPOX_MSMEG_5819"/>
    <property type="match status" value="1"/>
</dbReference>
<dbReference type="InterPro" id="IPR052019">
    <property type="entry name" value="F420H2_bilvrd_red/Heme_oxyg"/>
</dbReference>
<dbReference type="SUPFAM" id="SSF50475">
    <property type="entry name" value="FMN-binding split barrel"/>
    <property type="match status" value="1"/>
</dbReference>
<feature type="domain" description="Pyridoxamine 5'-phosphate oxidase N-terminal" evidence="2">
    <location>
        <begin position="9"/>
        <end position="96"/>
    </location>
</feature>
<dbReference type="AlphaFoldDB" id="A0A4R0JB13"/>
<dbReference type="GO" id="GO:0070967">
    <property type="term" value="F:coenzyme F420 binding"/>
    <property type="evidence" value="ECO:0007669"/>
    <property type="project" value="TreeGrafter"/>
</dbReference>
<evidence type="ECO:0000259" key="2">
    <source>
        <dbReference type="Pfam" id="PF01243"/>
    </source>
</evidence>
<dbReference type="InterPro" id="IPR011576">
    <property type="entry name" value="Pyridox_Oxase_N"/>
</dbReference>
<evidence type="ECO:0000313" key="3">
    <source>
        <dbReference type="EMBL" id="TCC38745.1"/>
    </source>
</evidence>
<dbReference type="PANTHER" id="PTHR35176:SF6">
    <property type="entry name" value="HEME OXYGENASE HI_0854-RELATED"/>
    <property type="match status" value="1"/>
</dbReference>
<dbReference type="PANTHER" id="PTHR35176">
    <property type="entry name" value="HEME OXYGENASE HI_0854-RELATED"/>
    <property type="match status" value="1"/>
</dbReference>
<dbReference type="Gene3D" id="2.30.110.10">
    <property type="entry name" value="Electron Transport, Fmn-binding Protein, Chain A"/>
    <property type="match status" value="1"/>
</dbReference>
<evidence type="ECO:0000256" key="1">
    <source>
        <dbReference type="ARBA" id="ARBA00023002"/>
    </source>
</evidence>
<sequence>MSFSAAEIAYLRSQPLGRLATVAGDGQPDAVPVGFEYDGTHLYIGGIDPVRTRKYRNVRDGQTKVAFVVDDLVSTRPWIPRYLRIYGEAEVVERDGQFGTSPYLRITPTVSWSFNLEGRPFTHDEKVTTTRTVHSFEAVASR</sequence>
<dbReference type="Pfam" id="PF01243">
    <property type="entry name" value="PNPOx_N"/>
    <property type="match status" value="1"/>
</dbReference>
<organism evidence="3 4">
    <name type="scientific">Kribbella speibonae</name>
    <dbReference type="NCBI Taxonomy" id="1572660"/>
    <lineage>
        <taxon>Bacteria</taxon>
        <taxon>Bacillati</taxon>
        <taxon>Actinomycetota</taxon>
        <taxon>Actinomycetes</taxon>
        <taxon>Propionibacteriales</taxon>
        <taxon>Kribbellaceae</taxon>
        <taxon>Kribbella</taxon>
    </lineage>
</organism>
<dbReference type="RefSeq" id="WP_131497297.1">
    <property type="nucleotide sequence ID" value="NZ_SJKC01000002.1"/>
</dbReference>
<dbReference type="GO" id="GO:0016627">
    <property type="term" value="F:oxidoreductase activity, acting on the CH-CH group of donors"/>
    <property type="evidence" value="ECO:0007669"/>
    <property type="project" value="TreeGrafter"/>
</dbReference>
<dbReference type="Proteomes" id="UP000294225">
    <property type="component" value="Unassembled WGS sequence"/>
</dbReference>
<dbReference type="EMBL" id="SJKC01000002">
    <property type="protein sequence ID" value="TCC38745.1"/>
    <property type="molecule type" value="Genomic_DNA"/>
</dbReference>
<protein>
    <submittedName>
        <fullName evidence="3">PPOX class F420-dependent oxidoreductase</fullName>
        <ecNumber evidence="3">1.-.-.-</ecNumber>
    </submittedName>
</protein>
<accession>A0A4R0JB13</accession>
<gene>
    <name evidence="3" type="ORF">E0H92_20340</name>
</gene>